<feature type="transmembrane region" description="Helical" evidence="1">
    <location>
        <begin position="98"/>
        <end position="120"/>
    </location>
</feature>
<evidence type="ECO:0000313" key="2">
    <source>
        <dbReference type="EMBL" id="PHK98929.1"/>
    </source>
</evidence>
<dbReference type="Proteomes" id="UP000226437">
    <property type="component" value="Unassembled WGS sequence"/>
</dbReference>
<keyword evidence="3" id="KW-1185">Reference proteome</keyword>
<dbReference type="EMBL" id="PDLO01000002">
    <property type="protein sequence ID" value="PHK98929.1"/>
    <property type="molecule type" value="Genomic_DNA"/>
</dbReference>
<comment type="caution">
    <text evidence="2">The sequence shown here is derived from an EMBL/GenBank/DDBJ whole genome shotgun (WGS) entry which is preliminary data.</text>
</comment>
<reference evidence="2 3" key="1">
    <citation type="submission" date="2017-10" db="EMBL/GenBank/DDBJ databases">
        <title>The draft genome sequence of Lewinella marina KCTC 32374.</title>
        <authorList>
            <person name="Wang K."/>
        </authorList>
    </citation>
    <scope>NUCLEOTIDE SEQUENCE [LARGE SCALE GENOMIC DNA]</scope>
    <source>
        <strain evidence="2 3">MKG-38</strain>
    </source>
</reference>
<keyword evidence="1" id="KW-0812">Transmembrane</keyword>
<dbReference type="AlphaFoldDB" id="A0A2G0CG28"/>
<evidence type="ECO:0008006" key="4">
    <source>
        <dbReference type="Google" id="ProtNLM"/>
    </source>
</evidence>
<dbReference type="RefSeq" id="WP_099105546.1">
    <property type="nucleotide sequence ID" value="NZ_JAATJF010000002.1"/>
</dbReference>
<sequence length="128" mass="14012">MLTSRFLALLGGVTLLAGAGVVLSHVLLPIGYSLPFTITTMVLFILVCVAIFFLGRRSAGAENKLLFSNVFLASTIAKMFLCGMLVVGYVILGEPSSKLFIVPFFWLYLVYTGFEVYFLMKLSAIVAR</sequence>
<feature type="transmembrane region" description="Helical" evidence="1">
    <location>
        <begin position="34"/>
        <end position="54"/>
    </location>
</feature>
<keyword evidence="1" id="KW-0472">Membrane</keyword>
<evidence type="ECO:0000256" key="1">
    <source>
        <dbReference type="SAM" id="Phobius"/>
    </source>
</evidence>
<gene>
    <name evidence="2" type="ORF">CGL56_05570</name>
</gene>
<feature type="transmembrane region" description="Helical" evidence="1">
    <location>
        <begin position="66"/>
        <end position="92"/>
    </location>
</feature>
<dbReference type="OrthoDB" id="1494971at2"/>
<proteinExistence type="predicted"/>
<organism evidence="2 3">
    <name type="scientific">Neolewinella marina</name>
    <dbReference type="NCBI Taxonomy" id="438751"/>
    <lineage>
        <taxon>Bacteria</taxon>
        <taxon>Pseudomonadati</taxon>
        <taxon>Bacteroidota</taxon>
        <taxon>Saprospiria</taxon>
        <taxon>Saprospirales</taxon>
        <taxon>Lewinellaceae</taxon>
        <taxon>Neolewinella</taxon>
    </lineage>
</organism>
<protein>
    <recommendedName>
        <fullName evidence="4">ATP synthase protein I</fullName>
    </recommendedName>
</protein>
<evidence type="ECO:0000313" key="3">
    <source>
        <dbReference type="Proteomes" id="UP000226437"/>
    </source>
</evidence>
<accession>A0A2G0CG28</accession>
<name>A0A2G0CG28_9BACT</name>
<keyword evidence="1" id="KW-1133">Transmembrane helix</keyword>